<evidence type="ECO:0000313" key="13">
    <source>
        <dbReference type="Proteomes" id="UP001165962"/>
    </source>
</evidence>
<dbReference type="SMART" id="SM00382">
    <property type="entry name" value="AAA"/>
    <property type="match status" value="1"/>
</dbReference>
<comment type="caution">
    <text evidence="12">The sequence shown here is derived from an EMBL/GenBank/DDBJ whole genome shotgun (WGS) entry which is preliminary data.</text>
</comment>
<keyword evidence="13" id="KW-1185">Reference proteome</keyword>
<proteinExistence type="predicted"/>
<dbReference type="PROSITE" id="PS50893">
    <property type="entry name" value="ABC_TRANSPORTER_2"/>
    <property type="match status" value="1"/>
</dbReference>
<keyword evidence="8" id="KW-0406">Ion transport</keyword>
<dbReference type="Pfam" id="PF00005">
    <property type="entry name" value="ABC_tran"/>
    <property type="match status" value="1"/>
</dbReference>
<protein>
    <submittedName>
        <fullName evidence="12">ABC transporter ATP-binding protein</fullName>
    </submittedName>
</protein>
<feature type="domain" description="ABC transporter" evidence="11">
    <location>
        <begin position="4"/>
        <end position="240"/>
    </location>
</feature>
<dbReference type="InterPro" id="IPR051535">
    <property type="entry name" value="Siderophore_ABC-ATPase"/>
</dbReference>
<evidence type="ECO:0000256" key="6">
    <source>
        <dbReference type="ARBA" id="ARBA00022840"/>
    </source>
</evidence>
<dbReference type="PROSITE" id="PS00211">
    <property type="entry name" value="ABC_TRANSPORTER_1"/>
    <property type="match status" value="1"/>
</dbReference>
<reference evidence="12" key="1">
    <citation type="submission" date="2020-03" db="EMBL/GenBank/DDBJ databases">
        <title>Draft sequencing of Paenibacilllus sp. S3N08.</title>
        <authorList>
            <person name="Kim D.-U."/>
        </authorList>
    </citation>
    <scope>NUCLEOTIDE SEQUENCE</scope>
    <source>
        <strain evidence="12">S3N08</strain>
    </source>
</reference>
<keyword evidence="4" id="KW-0410">Iron transport</keyword>
<feature type="compositionally biased region" description="Low complexity" evidence="10">
    <location>
        <begin position="266"/>
        <end position="281"/>
    </location>
</feature>
<dbReference type="RefSeq" id="WP_166152734.1">
    <property type="nucleotide sequence ID" value="NZ_JAAOIW010000008.1"/>
</dbReference>
<dbReference type="Proteomes" id="UP001165962">
    <property type="component" value="Unassembled WGS sequence"/>
</dbReference>
<evidence type="ECO:0000256" key="10">
    <source>
        <dbReference type="SAM" id="MobiDB-lite"/>
    </source>
</evidence>
<evidence type="ECO:0000313" key="12">
    <source>
        <dbReference type="EMBL" id="NHN32447.1"/>
    </source>
</evidence>
<dbReference type="InterPro" id="IPR003439">
    <property type="entry name" value="ABC_transporter-like_ATP-bd"/>
</dbReference>
<gene>
    <name evidence="12" type="ORF">G9U52_21640</name>
</gene>
<keyword evidence="9" id="KW-0472">Membrane</keyword>
<name>A0ABX0J8H0_9BACL</name>
<dbReference type="SUPFAM" id="SSF52540">
    <property type="entry name" value="P-loop containing nucleoside triphosphate hydrolases"/>
    <property type="match status" value="1"/>
</dbReference>
<dbReference type="Gene3D" id="3.40.50.300">
    <property type="entry name" value="P-loop containing nucleotide triphosphate hydrolases"/>
    <property type="match status" value="1"/>
</dbReference>
<keyword evidence="5" id="KW-0547">Nucleotide-binding</keyword>
<evidence type="ECO:0000256" key="8">
    <source>
        <dbReference type="ARBA" id="ARBA00023065"/>
    </source>
</evidence>
<evidence type="ECO:0000256" key="7">
    <source>
        <dbReference type="ARBA" id="ARBA00023004"/>
    </source>
</evidence>
<evidence type="ECO:0000256" key="3">
    <source>
        <dbReference type="ARBA" id="ARBA00022475"/>
    </source>
</evidence>
<accession>A0ABX0J8H0</accession>
<comment type="subcellular location">
    <subcellularLocation>
        <location evidence="1">Cell membrane</location>
        <topology evidence="1">Peripheral membrane protein</topology>
    </subcellularLocation>
</comment>
<evidence type="ECO:0000259" key="11">
    <source>
        <dbReference type="PROSITE" id="PS50893"/>
    </source>
</evidence>
<evidence type="ECO:0000256" key="4">
    <source>
        <dbReference type="ARBA" id="ARBA00022496"/>
    </source>
</evidence>
<keyword evidence="3" id="KW-1003">Cell membrane</keyword>
<feature type="region of interest" description="Disordered" evidence="10">
    <location>
        <begin position="264"/>
        <end position="288"/>
    </location>
</feature>
<dbReference type="PANTHER" id="PTHR42771:SF2">
    <property type="entry name" value="IRON(3+)-HYDROXAMATE IMPORT ATP-BINDING PROTEIN FHUC"/>
    <property type="match status" value="1"/>
</dbReference>
<dbReference type="PANTHER" id="PTHR42771">
    <property type="entry name" value="IRON(3+)-HYDROXAMATE IMPORT ATP-BINDING PROTEIN FHUC"/>
    <property type="match status" value="1"/>
</dbReference>
<evidence type="ECO:0000256" key="5">
    <source>
        <dbReference type="ARBA" id="ARBA00022741"/>
    </source>
</evidence>
<keyword evidence="2" id="KW-0813">Transport</keyword>
<dbReference type="GO" id="GO:0005524">
    <property type="term" value="F:ATP binding"/>
    <property type="evidence" value="ECO:0007669"/>
    <property type="project" value="UniProtKB-KW"/>
</dbReference>
<dbReference type="CDD" id="cd03214">
    <property type="entry name" value="ABC_Iron-Siderophores_B12_Hemin"/>
    <property type="match status" value="1"/>
</dbReference>
<keyword evidence="6 12" id="KW-0067">ATP-binding</keyword>
<evidence type="ECO:0000256" key="2">
    <source>
        <dbReference type="ARBA" id="ARBA00022448"/>
    </source>
</evidence>
<dbReference type="EMBL" id="JAAOIW010000008">
    <property type="protein sequence ID" value="NHN32447.1"/>
    <property type="molecule type" value="Genomic_DNA"/>
</dbReference>
<sequence length="288" mass="31341">MERLYTEQLDIAYGDVSIVDNLNISIPSGQITALVGANGSGKSTILKAMARMMKPKAGTVFLDGKSIHRQATKDVAKQLAILPQNPIAPDGLTVSELVTYGRFPHQKGFGSLSKEDKEAVRWSIEMTGMNEFYDRPVDQLSGGQRQRAWIAMALAQGTNILFLDEPTTFLDMAHQLEVLKLLQKLNKEENRTIVMVVHDLNHAARYAHHMVAIKKGTVICSGTPAEVMKLDVLREVFGIEADIIPDPRTGVPLCLPYELAPEAHKSAGGSAPAANQAAKSNELAASSR</sequence>
<dbReference type="InterPro" id="IPR017871">
    <property type="entry name" value="ABC_transporter-like_CS"/>
</dbReference>
<keyword evidence="7" id="KW-0408">Iron</keyword>
<evidence type="ECO:0000256" key="1">
    <source>
        <dbReference type="ARBA" id="ARBA00004202"/>
    </source>
</evidence>
<organism evidence="12 13">
    <name type="scientific">Paenibacillus agricola</name>
    <dbReference type="NCBI Taxonomy" id="2716264"/>
    <lineage>
        <taxon>Bacteria</taxon>
        <taxon>Bacillati</taxon>
        <taxon>Bacillota</taxon>
        <taxon>Bacilli</taxon>
        <taxon>Bacillales</taxon>
        <taxon>Paenibacillaceae</taxon>
        <taxon>Paenibacillus</taxon>
    </lineage>
</organism>
<dbReference type="InterPro" id="IPR027417">
    <property type="entry name" value="P-loop_NTPase"/>
</dbReference>
<dbReference type="InterPro" id="IPR003593">
    <property type="entry name" value="AAA+_ATPase"/>
</dbReference>
<evidence type="ECO:0000256" key="9">
    <source>
        <dbReference type="ARBA" id="ARBA00023136"/>
    </source>
</evidence>